<dbReference type="SUPFAM" id="SSF53098">
    <property type="entry name" value="Ribonuclease H-like"/>
    <property type="match status" value="1"/>
</dbReference>
<feature type="region of interest" description="Disordered" evidence="6">
    <location>
        <begin position="676"/>
        <end position="712"/>
    </location>
</feature>
<dbReference type="Proteomes" id="UP000069940">
    <property type="component" value="Unassembled WGS sequence"/>
</dbReference>
<dbReference type="RefSeq" id="XP_062713862.1">
    <property type="nucleotide sequence ID" value="XM_062857878.1"/>
</dbReference>
<dbReference type="Pfam" id="PF05380">
    <property type="entry name" value="Peptidase_A17"/>
    <property type="match status" value="1"/>
</dbReference>
<evidence type="ECO:0000256" key="1">
    <source>
        <dbReference type="ARBA" id="ARBA00022723"/>
    </source>
</evidence>
<keyword evidence="1" id="KW-0479">Metal-binding</keyword>
<dbReference type="Gene3D" id="3.30.40.10">
    <property type="entry name" value="Zinc/RING finger domain, C3HC4 (zinc finger)"/>
    <property type="match status" value="1"/>
</dbReference>
<dbReference type="InterPro" id="IPR011011">
    <property type="entry name" value="Znf_FYVE_PHD"/>
</dbReference>
<dbReference type="Pfam" id="PF03564">
    <property type="entry name" value="DUF1759"/>
    <property type="match status" value="1"/>
</dbReference>
<feature type="domain" description="PHD-type" evidence="7">
    <location>
        <begin position="6"/>
        <end position="53"/>
    </location>
</feature>
<organism evidence="9 10">
    <name type="scientific">Aedes albopictus</name>
    <name type="common">Asian tiger mosquito</name>
    <name type="synonym">Stegomyia albopicta</name>
    <dbReference type="NCBI Taxonomy" id="7160"/>
    <lineage>
        <taxon>Eukaryota</taxon>
        <taxon>Metazoa</taxon>
        <taxon>Ecdysozoa</taxon>
        <taxon>Arthropoda</taxon>
        <taxon>Hexapoda</taxon>
        <taxon>Insecta</taxon>
        <taxon>Pterygota</taxon>
        <taxon>Neoptera</taxon>
        <taxon>Endopterygota</taxon>
        <taxon>Diptera</taxon>
        <taxon>Nematocera</taxon>
        <taxon>Culicoidea</taxon>
        <taxon>Culicidae</taxon>
        <taxon>Culicinae</taxon>
        <taxon>Aedini</taxon>
        <taxon>Aedes</taxon>
        <taxon>Stegomyia</taxon>
    </lineage>
</organism>
<proteinExistence type="predicted"/>
<dbReference type="InterPro" id="IPR001584">
    <property type="entry name" value="Integrase_cat-core"/>
</dbReference>
<feature type="compositionally biased region" description="Polar residues" evidence="6">
    <location>
        <begin position="2037"/>
        <end position="2051"/>
    </location>
</feature>
<evidence type="ECO:0000256" key="4">
    <source>
        <dbReference type="PROSITE-ProRule" id="PRU00146"/>
    </source>
</evidence>
<dbReference type="InterPro" id="IPR005312">
    <property type="entry name" value="DUF1759"/>
</dbReference>
<feature type="coiled-coil region" evidence="5">
    <location>
        <begin position="85"/>
        <end position="131"/>
    </location>
</feature>
<dbReference type="PANTHER" id="PTHR47331:SF1">
    <property type="entry name" value="GAG-LIKE PROTEIN"/>
    <property type="match status" value="1"/>
</dbReference>
<dbReference type="Gene3D" id="3.30.420.10">
    <property type="entry name" value="Ribonuclease H-like superfamily/Ribonuclease H"/>
    <property type="match status" value="1"/>
</dbReference>
<evidence type="ECO:0000313" key="9">
    <source>
        <dbReference type="EnsemblMetazoa" id="AALFPA23_022378.P33243"/>
    </source>
</evidence>
<feature type="domain" description="Integrase catalytic" evidence="8">
    <location>
        <begin position="1706"/>
        <end position="1891"/>
    </location>
</feature>
<dbReference type="InterPro" id="IPR001965">
    <property type="entry name" value="Znf_PHD"/>
</dbReference>
<evidence type="ECO:0000256" key="6">
    <source>
        <dbReference type="SAM" id="MobiDB-lite"/>
    </source>
</evidence>
<dbReference type="Pfam" id="PF18701">
    <property type="entry name" value="DUF5641"/>
    <property type="match status" value="1"/>
</dbReference>
<evidence type="ECO:0000259" key="8">
    <source>
        <dbReference type="PROSITE" id="PS50994"/>
    </source>
</evidence>
<evidence type="ECO:0000256" key="5">
    <source>
        <dbReference type="SAM" id="Coils"/>
    </source>
</evidence>
<evidence type="ECO:0000256" key="3">
    <source>
        <dbReference type="ARBA" id="ARBA00022833"/>
    </source>
</evidence>
<feature type="compositionally biased region" description="Polar residues" evidence="6">
    <location>
        <begin position="69"/>
        <end position="82"/>
    </location>
</feature>
<dbReference type="InterPro" id="IPR019787">
    <property type="entry name" value="Znf_PHD-finger"/>
</dbReference>
<dbReference type="GeneID" id="134290701"/>
<evidence type="ECO:0000256" key="2">
    <source>
        <dbReference type="ARBA" id="ARBA00022771"/>
    </source>
</evidence>
<dbReference type="EnsemblMetazoa" id="AALFPA23_022378.R33243">
    <property type="protein sequence ID" value="AALFPA23_022378.P33243"/>
    <property type="gene ID" value="AALFPA23_022378"/>
</dbReference>
<dbReference type="SUPFAM" id="SSF56672">
    <property type="entry name" value="DNA/RNA polymerases"/>
    <property type="match status" value="1"/>
</dbReference>
<dbReference type="InterPro" id="IPR008042">
    <property type="entry name" value="Retrotrans_Pao"/>
</dbReference>
<feature type="compositionally biased region" description="Polar residues" evidence="6">
    <location>
        <begin position="260"/>
        <end position="288"/>
    </location>
</feature>
<dbReference type="Pfam" id="PF00628">
    <property type="entry name" value="PHD"/>
    <property type="match status" value="1"/>
</dbReference>
<dbReference type="InterPro" id="IPR040676">
    <property type="entry name" value="DUF5641"/>
</dbReference>
<reference evidence="9" key="2">
    <citation type="submission" date="2025-05" db="UniProtKB">
        <authorList>
            <consortium name="EnsemblMetazoa"/>
        </authorList>
    </citation>
    <scope>IDENTIFICATION</scope>
    <source>
        <strain evidence="9">Foshan</strain>
    </source>
</reference>
<dbReference type="InterPro" id="IPR041588">
    <property type="entry name" value="Integrase_H2C2"/>
</dbReference>
<feature type="region of interest" description="Disordered" evidence="6">
    <location>
        <begin position="2010"/>
        <end position="2051"/>
    </location>
</feature>
<dbReference type="InterPro" id="IPR036397">
    <property type="entry name" value="RNaseH_sf"/>
</dbReference>
<keyword evidence="5" id="KW-0175">Coiled coil</keyword>
<keyword evidence="3" id="KW-0862">Zinc</keyword>
<dbReference type="InterPro" id="IPR043502">
    <property type="entry name" value="DNA/RNA_pol_sf"/>
</dbReference>
<dbReference type="Gene3D" id="3.30.70.270">
    <property type="match status" value="1"/>
</dbReference>
<sequence>MPETDCFDCQVCELPNNDMVQCEGCLKWSHFGCVGFDDGKKEDHWKCSDCVAKSTSCGAAGEPSGLARSEQQQSNGSPQGAGSMSEIARLNLKLLEERKAVLLREIELQQAAQLEQRKLQLEKEVWKARYDIVNGRCEETSVEAESSGLGDWMSRLDQVAVSQNQQFSAPASTVTVPTISGTRLQQPSAGGTRPTPQVVRTCLPTSTSVFGSESGSISQPPSNALASQANRAPLPASAYAAGQATSFMRDFQPGGGANRPGSSTPITNANWVNPMTGLTSSTQRLPPSISSVEQLGSHPMQSGYVSQPCQVTNSISNYVPVGQVAYPQYASVGLGNLHLGSINAPNSYTPHPLPTNLPQNNPYISQASFGAQTIPAANVDNSTPTARQLAARHVMPKDLPSFSGNSEEWPMFISAFNTSTEACGYSNVENLGRLQRCLKGGALEAVRSRLLLPSSVPQVIQTLQMLYGRPEQIIYALLQKVREVPAPKADNLCTVVAFGMAVQNFCEHLEAAEQVLHLSNPVLLQELVDKLPANLKLEWVAFKRQFAMVDLRVFSRYMANLVSAAAEVTLTLDPKSAKLKKEEKPKGFVNAHATSSEKPKVEPTKVVSSITCLACGDPDHRVKECKVFKKMDPDDRWKVVQSHFLCRICLGKHGRKPCRSAARCDVQGCQMRHHPLLHSESGNSPAAAKPAPQGGEVPRKSPTEGVNTHHTQSSTLFRMLPVRLFCKGRSVETLAFIDEGSSVTLLEKSLADSLQAEGAEMRLCLTWTSNISREEEGSRQVEVEISGIGGGKRYSLKDVRTVESLALPAQTLRYKELADRFDHLRNLPVTDFESTTPGILIGAKNTHITAIQQIREGRVGEPIAAKSRLGWAIYGSMPNGSSFASCNLHICGCGADDSLHELVKKYFTVENVGVSMDQSPESDEDKRARALLEKTTRRVEGGFETGLLWRYDYVEFPDSYAMAARRLRCLERRFNADPVLFECVQRQITEYQQKGYIHQATKEELAAVDQRKLWYLPVGIVRNPKKPNKIRIVWDAAAVVDGVSLNSMLLKGPDLVQPLPDVLCGFRERRIAVVGDIMEMFHQLKIRRDDRYSQLFLWPGEIGNSPRIFVIDVATFGSTSSPCSAQYVKNLNAIEHSENYPRAAEAIVRRHYVDDYLQSFDSEEEACQVIDEVKLVHRQGGFIIRNWLSNSSTVLQRIGETDAGSMKIVSESGSQIERVLGMQWKATEDVFVFSNEVDLATVTPTKRGILRCVMSQFDPLGLLSHFLIHGRVIIQDIWRTKAGWDDIVEEPIMERWRLWTSKFKELEEIRIPRAYFPGVAASNIEDLQLHIFVDGSETAYACVAYFRATIQGEYHCALVGGKAKVAPIKALSIPRLELQAALIGCRLMKTLCNSHSLPISQRVFWTDSKTVLSWIHSDHRRYRQFVACRIGEILSKSNPAEWRYVPSKVNVADDGTKWASGPNLKPDSRWLKGPDFLWKPEECWPRQAEPEATIIEIRSCHVHRSTEHNETIDWSRFSKFERLNRTVAYIIRFADNCRRKVMKMPLQNLHITQEELNKAENVIWRLVQHAEFPEEMFQLQKAKEGQKMKLSRASPIYKLSPFVDECGVARMDTRIAGAIFVPFDTRFPIILPKRHQLTNLVVERYHRHYLHANNETVINEVRQRFHVPCLRALVKSLSKTCMQCKVSRAKPVCPREAPLPKARLSPYIRPFSFVGLDYFGPIQVKVGRSLVKRWVALFTCLTIRAVHLEVVHSLTTEACKMAIRRFVVRRGAPLEIRSDNGTNFLGASHDLKQQIQEMNQQLSAVFTNAATKWVFNLPSAPHMGGSWERLVRSIKIAFAALTTTRNPDDETLLTLMIEAEGIVNSRPLTCVPLDAESEAALTPNHFLLLSSQGVTHPPEVIPDRPESLRTNWRLITNLVNQFWNRWVREYLPTIAGRTKWYEDSKEPEIGDLAIIVDPSIRNGWLRGRILSTIKGRDGRCRQVLVQTSGGVLRRPVTKVAILRVKAADNEEAEGNAGPPEGMDVHYGSGDVGGNPTPLVSDSAQPRASVRQSLSSLNHKNGVLQNPPKTSETFQQRSYTHSIQSRVEENGRALDLCFVSTRDQAPYTAVAPSALVKDVPHHPPLIINVEDSLVHDFEDAVASVSYDFRRADLRSIAEVLTNQRTTKDKDD</sequence>
<dbReference type="PROSITE" id="PS50016">
    <property type="entry name" value="ZF_PHD_2"/>
    <property type="match status" value="1"/>
</dbReference>
<keyword evidence="2 4" id="KW-0863">Zinc-finger</keyword>
<dbReference type="PANTHER" id="PTHR47331">
    <property type="entry name" value="PHD-TYPE DOMAIN-CONTAINING PROTEIN"/>
    <property type="match status" value="1"/>
</dbReference>
<name>A0ABM1ZWZ4_AEDAL</name>
<accession>A0ABM1ZWZ4</accession>
<evidence type="ECO:0000259" key="7">
    <source>
        <dbReference type="PROSITE" id="PS50016"/>
    </source>
</evidence>
<keyword evidence="10" id="KW-1185">Reference proteome</keyword>
<dbReference type="Gene3D" id="3.10.10.10">
    <property type="entry name" value="HIV Type 1 Reverse Transcriptase, subunit A, domain 1"/>
    <property type="match status" value="1"/>
</dbReference>
<evidence type="ECO:0000313" key="10">
    <source>
        <dbReference type="Proteomes" id="UP000069940"/>
    </source>
</evidence>
<feature type="region of interest" description="Disordered" evidence="6">
    <location>
        <begin position="253"/>
        <end position="288"/>
    </location>
</feature>
<protein>
    <submittedName>
        <fullName evidence="9">Uncharacterized protein</fullName>
    </submittedName>
</protein>
<dbReference type="PROSITE" id="PS50994">
    <property type="entry name" value="INTEGRASE"/>
    <property type="match status" value="1"/>
</dbReference>
<feature type="region of interest" description="Disordered" evidence="6">
    <location>
        <begin position="62"/>
        <end position="83"/>
    </location>
</feature>
<dbReference type="SUPFAM" id="SSF57903">
    <property type="entry name" value="FYVE/PHD zinc finger"/>
    <property type="match status" value="1"/>
</dbReference>
<dbReference type="InterPro" id="IPR012337">
    <property type="entry name" value="RNaseH-like_sf"/>
</dbReference>
<dbReference type="InterPro" id="IPR043128">
    <property type="entry name" value="Rev_trsase/Diguanyl_cyclase"/>
</dbReference>
<dbReference type="Pfam" id="PF17921">
    <property type="entry name" value="Integrase_H2C2"/>
    <property type="match status" value="1"/>
</dbReference>
<dbReference type="SMART" id="SM00249">
    <property type="entry name" value="PHD"/>
    <property type="match status" value="1"/>
</dbReference>
<reference evidence="10" key="1">
    <citation type="journal article" date="2015" name="Proc. Natl. Acad. Sci. U.S.A.">
        <title>Genome sequence of the Asian Tiger mosquito, Aedes albopictus, reveals insights into its biology, genetics, and evolution.</title>
        <authorList>
            <person name="Chen X.G."/>
            <person name="Jiang X."/>
            <person name="Gu J."/>
            <person name="Xu M."/>
            <person name="Wu Y."/>
            <person name="Deng Y."/>
            <person name="Zhang C."/>
            <person name="Bonizzoni M."/>
            <person name="Dermauw W."/>
            <person name="Vontas J."/>
            <person name="Armbruster P."/>
            <person name="Huang X."/>
            <person name="Yang Y."/>
            <person name="Zhang H."/>
            <person name="He W."/>
            <person name="Peng H."/>
            <person name="Liu Y."/>
            <person name="Wu K."/>
            <person name="Chen J."/>
            <person name="Lirakis M."/>
            <person name="Topalis P."/>
            <person name="Van Leeuwen T."/>
            <person name="Hall A.B."/>
            <person name="Jiang X."/>
            <person name="Thorpe C."/>
            <person name="Mueller R.L."/>
            <person name="Sun C."/>
            <person name="Waterhouse R.M."/>
            <person name="Yan G."/>
            <person name="Tu Z.J."/>
            <person name="Fang X."/>
            <person name="James A.A."/>
        </authorList>
    </citation>
    <scope>NUCLEOTIDE SEQUENCE [LARGE SCALE GENOMIC DNA]</scope>
    <source>
        <strain evidence="10">Foshan</strain>
    </source>
</reference>
<dbReference type="InterPro" id="IPR013083">
    <property type="entry name" value="Znf_RING/FYVE/PHD"/>
</dbReference>